<evidence type="ECO:0000259" key="2">
    <source>
        <dbReference type="Pfam" id="PF20356"/>
    </source>
</evidence>
<dbReference type="InterPro" id="IPR046593">
    <property type="entry name" value="DUF6651"/>
</dbReference>
<evidence type="ECO:0000313" key="3">
    <source>
        <dbReference type="EMBL" id="SCW95633.1"/>
    </source>
</evidence>
<organism evidence="3 4">
    <name type="scientific">Ancylobacter rudongensis</name>
    <dbReference type="NCBI Taxonomy" id="177413"/>
    <lineage>
        <taxon>Bacteria</taxon>
        <taxon>Pseudomonadati</taxon>
        <taxon>Pseudomonadota</taxon>
        <taxon>Alphaproteobacteria</taxon>
        <taxon>Hyphomicrobiales</taxon>
        <taxon>Xanthobacteraceae</taxon>
        <taxon>Ancylobacter</taxon>
    </lineage>
</organism>
<feature type="domain" description="DUF6651" evidence="2">
    <location>
        <begin position="174"/>
        <end position="277"/>
    </location>
</feature>
<dbReference type="Proteomes" id="UP000198889">
    <property type="component" value="Unassembled WGS sequence"/>
</dbReference>
<name>A0A1G4UPR4_9HYPH</name>
<proteinExistence type="predicted"/>
<keyword evidence="4" id="KW-1185">Reference proteome</keyword>
<dbReference type="AlphaFoldDB" id="A0A1G4UPR4"/>
<evidence type="ECO:0000313" key="4">
    <source>
        <dbReference type="Proteomes" id="UP000198889"/>
    </source>
</evidence>
<evidence type="ECO:0000256" key="1">
    <source>
        <dbReference type="SAM" id="MobiDB-lite"/>
    </source>
</evidence>
<gene>
    <name evidence="3" type="ORF">SAMN05660859_0071</name>
</gene>
<reference evidence="4" key="1">
    <citation type="submission" date="2016-10" db="EMBL/GenBank/DDBJ databases">
        <authorList>
            <person name="Varghese N."/>
            <person name="Submissions S."/>
        </authorList>
    </citation>
    <scope>NUCLEOTIDE SEQUENCE [LARGE SCALE GENOMIC DNA]</scope>
    <source>
        <strain evidence="4">CGMCC 1.1761</strain>
    </source>
</reference>
<accession>A0A1G4UPR4</accession>
<feature type="compositionally biased region" description="Low complexity" evidence="1">
    <location>
        <begin position="37"/>
        <end position="52"/>
    </location>
</feature>
<dbReference type="Pfam" id="PF20356">
    <property type="entry name" value="DUF6651"/>
    <property type="match status" value="1"/>
</dbReference>
<sequence length="307" mass="32862">MKTRMTALASTRMFFPELPGMPRVAYDKDDGAGAGGDANETNAAAEAAAAEETAARELAEAEAAAEAAAEALAAGSDTSKDGKEKAALLREVMDKKSKLKDAEKRATDAAAALAAYGGVDPQKVRDLIKREEEAERAAAEAKGDFDRVKAMMIEEHNKEKSTLQSELEAERAARAVDQKRIDDLTVGNDFGNSKFIQENLTLTPAKSRKLYGAHFEVVDGRTVGYDKPAGAKDRTMLVNAKGDPLGFDEAFKRIIDADPEKETLLKAKISPGAGSRSENLLKTPAKKSADNLFGMARLRAALDNDVD</sequence>
<protein>
    <recommendedName>
        <fullName evidence="2">DUF6651 domain-containing protein</fullName>
    </recommendedName>
</protein>
<feature type="region of interest" description="Disordered" evidence="1">
    <location>
        <begin position="24"/>
        <end position="62"/>
    </location>
</feature>
<dbReference type="STRING" id="177413.SAMN05660859_0071"/>
<dbReference type="EMBL" id="FMTP01000010">
    <property type="protein sequence ID" value="SCW95633.1"/>
    <property type="molecule type" value="Genomic_DNA"/>
</dbReference>